<evidence type="ECO:0000313" key="1">
    <source>
        <dbReference type="EMBL" id="KKN45132.1"/>
    </source>
</evidence>
<dbReference type="EMBL" id="LAZR01001410">
    <property type="protein sequence ID" value="KKN45132.1"/>
    <property type="molecule type" value="Genomic_DNA"/>
</dbReference>
<proteinExistence type="predicted"/>
<accession>A0A0F9R742</accession>
<reference evidence="1" key="1">
    <citation type="journal article" date="2015" name="Nature">
        <title>Complex archaea that bridge the gap between prokaryotes and eukaryotes.</title>
        <authorList>
            <person name="Spang A."/>
            <person name="Saw J.H."/>
            <person name="Jorgensen S.L."/>
            <person name="Zaremba-Niedzwiedzka K."/>
            <person name="Martijn J."/>
            <person name="Lind A.E."/>
            <person name="van Eijk R."/>
            <person name="Schleper C."/>
            <person name="Guy L."/>
            <person name="Ettema T.J."/>
        </authorList>
    </citation>
    <scope>NUCLEOTIDE SEQUENCE</scope>
</reference>
<gene>
    <name evidence="1" type="ORF">LCGC14_0686340</name>
</gene>
<comment type="caution">
    <text evidence="1">The sequence shown here is derived from an EMBL/GenBank/DDBJ whole genome shotgun (WGS) entry which is preliminary data.</text>
</comment>
<organism evidence="1">
    <name type="scientific">marine sediment metagenome</name>
    <dbReference type="NCBI Taxonomy" id="412755"/>
    <lineage>
        <taxon>unclassified sequences</taxon>
        <taxon>metagenomes</taxon>
        <taxon>ecological metagenomes</taxon>
    </lineage>
</organism>
<sequence>MTNRTITFKKIAKAFVTFGDRSSIGHQPGQYAVLVDGERVGLISADHQGYMEIPRWNYWADDGCRAGLLAFDAVDKISGEPYPVEVRSKIFRSFKAAKRYVVNNLIQEVA</sequence>
<name>A0A0F9R742_9ZZZZ</name>
<protein>
    <submittedName>
        <fullName evidence="1">Uncharacterized protein</fullName>
    </submittedName>
</protein>
<dbReference type="AlphaFoldDB" id="A0A0F9R742"/>